<evidence type="ECO:0000313" key="1">
    <source>
        <dbReference type="EMBL" id="GIM92289.1"/>
    </source>
</evidence>
<dbReference type="Proteomes" id="UP000677082">
    <property type="component" value="Unassembled WGS sequence"/>
</dbReference>
<name>A0A919TA91_9ACTN</name>
<keyword evidence="2" id="KW-1185">Reference proteome</keyword>
<dbReference type="EMBL" id="BOQN01000052">
    <property type="protein sequence ID" value="GIM92289.1"/>
    <property type="molecule type" value="Genomic_DNA"/>
</dbReference>
<accession>A0A919TA91</accession>
<gene>
    <name evidence="1" type="ORF">Ato02nite_040820</name>
</gene>
<reference evidence="1 2" key="1">
    <citation type="submission" date="2021-03" db="EMBL/GenBank/DDBJ databases">
        <title>Whole genome shotgun sequence of Actinoplanes toevensis NBRC 105298.</title>
        <authorList>
            <person name="Komaki H."/>
            <person name="Tamura T."/>
        </authorList>
    </citation>
    <scope>NUCLEOTIDE SEQUENCE [LARGE SCALE GENOMIC DNA]</scope>
    <source>
        <strain evidence="1 2">NBRC 105298</strain>
    </source>
</reference>
<protein>
    <submittedName>
        <fullName evidence="1">Uncharacterized protein</fullName>
    </submittedName>
</protein>
<dbReference type="AlphaFoldDB" id="A0A919TA91"/>
<sequence>MHLTHVAMAAAVTVSVAGVSYQALDPAELVAHARVVANQASCRTVDTAIVAYVALNDAQPESIDDLAGYVKGDITAYSVAGGVATGPGC</sequence>
<organism evidence="1 2">
    <name type="scientific">Paractinoplanes toevensis</name>
    <dbReference type="NCBI Taxonomy" id="571911"/>
    <lineage>
        <taxon>Bacteria</taxon>
        <taxon>Bacillati</taxon>
        <taxon>Actinomycetota</taxon>
        <taxon>Actinomycetes</taxon>
        <taxon>Micromonosporales</taxon>
        <taxon>Micromonosporaceae</taxon>
        <taxon>Paractinoplanes</taxon>
    </lineage>
</organism>
<proteinExistence type="predicted"/>
<comment type="caution">
    <text evidence="1">The sequence shown here is derived from an EMBL/GenBank/DDBJ whole genome shotgun (WGS) entry which is preliminary data.</text>
</comment>
<evidence type="ECO:0000313" key="2">
    <source>
        <dbReference type="Proteomes" id="UP000677082"/>
    </source>
</evidence>